<protein>
    <submittedName>
        <fullName evidence="1">Uncharacterized protein</fullName>
    </submittedName>
</protein>
<reference evidence="1 2" key="1">
    <citation type="submission" date="2020-07" db="EMBL/GenBank/DDBJ databases">
        <title>Huge and variable diversity of episymbiotic CPR bacteria and DPANN archaea in groundwater ecosystems.</title>
        <authorList>
            <person name="He C.Y."/>
            <person name="Keren R."/>
            <person name="Whittaker M."/>
            <person name="Farag I.F."/>
            <person name="Doudna J."/>
            <person name="Cate J.H.D."/>
            <person name="Banfield J.F."/>
        </authorList>
    </citation>
    <scope>NUCLEOTIDE SEQUENCE [LARGE SCALE GENOMIC DNA]</scope>
    <source>
        <strain evidence="1">NC_groundwater_70_Ag_B-0.1um_54_66</strain>
    </source>
</reference>
<evidence type="ECO:0000313" key="1">
    <source>
        <dbReference type="EMBL" id="QQG36000.1"/>
    </source>
</evidence>
<dbReference type="EMBL" id="CP066681">
    <property type="protein sequence ID" value="QQG36000.1"/>
    <property type="molecule type" value="Genomic_DNA"/>
</dbReference>
<accession>A0A7T5R1X8</accession>
<sequence>MNPTPTSSRTAFALAVIENGTHNPHIQALLEAVEERTTDVLPLQTVCAMIKIISSAVVNQAQMDRVLVKDSRTQEIISLPLDAFEREIKALTRLGTHMKFSIPLIDWLEQRLDTLARRMGQQTRHGDMQKLWDRLDTGGRIGYLRSVNTMQMSCFSDPNMTFAPSDIICRELPDRIHGLFGFNGYVLAADSTPQISINPRHLQTATCADMTGIMVHEGLHSILRQLGRLHHFGLIPDDHPFIEDAALMATRLQTGAYLPAYLGKAYYADAEERLCFRHTRFDKLYCAQSRNRAVPPLIGHRPEVY</sequence>
<dbReference type="Proteomes" id="UP000595362">
    <property type="component" value="Chromosome"/>
</dbReference>
<evidence type="ECO:0000313" key="2">
    <source>
        <dbReference type="Proteomes" id="UP000595362"/>
    </source>
</evidence>
<name>A0A7T5R1X8_9BACT</name>
<gene>
    <name evidence="1" type="ORF">HYS17_10940</name>
</gene>
<dbReference type="AlphaFoldDB" id="A0A7T5R1X8"/>
<organism evidence="1 2">
    <name type="scientific">Micavibrio aeruginosavorus</name>
    <dbReference type="NCBI Taxonomy" id="349221"/>
    <lineage>
        <taxon>Bacteria</taxon>
        <taxon>Pseudomonadati</taxon>
        <taxon>Bdellovibrionota</taxon>
        <taxon>Bdellovibrionia</taxon>
        <taxon>Bdellovibrionales</taxon>
        <taxon>Pseudobdellovibrionaceae</taxon>
        <taxon>Micavibrio</taxon>
    </lineage>
</organism>
<proteinExistence type="predicted"/>